<dbReference type="PROSITE" id="PS50928">
    <property type="entry name" value="ABC_TM1"/>
    <property type="match status" value="1"/>
</dbReference>
<dbReference type="PANTHER" id="PTHR43744:SF12">
    <property type="entry name" value="ABC TRANSPORTER PERMEASE PROTEIN MG189-RELATED"/>
    <property type="match status" value="1"/>
</dbReference>
<feature type="transmembrane region" description="Helical" evidence="7">
    <location>
        <begin position="266"/>
        <end position="284"/>
    </location>
</feature>
<feature type="transmembrane region" description="Helical" evidence="7">
    <location>
        <begin position="205"/>
        <end position="227"/>
    </location>
</feature>
<feature type="transmembrane region" description="Helical" evidence="7">
    <location>
        <begin position="167"/>
        <end position="184"/>
    </location>
</feature>
<name>A0A347ZTM6_9CHLR</name>
<keyword evidence="6 7" id="KW-0472">Membrane</keyword>
<feature type="transmembrane region" description="Helical" evidence="7">
    <location>
        <begin position="22"/>
        <end position="44"/>
    </location>
</feature>
<comment type="similarity">
    <text evidence="7">Belongs to the binding-protein-dependent transport system permease family.</text>
</comment>
<reference evidence="9 10" key="1">
    <citation type="submission" date="2018-08" db="EMBL/GenBank/DDBJ databases">
        <title>Genomic Encyclopedia of Type Strains, Phase IV (KMG-IV): sequencing the most valuable type-strain genomes for metagenomic binning, comparative biology and taxonomic classification.</title>
        <authorList>
            <person name="Goeker M."/>
        </authorList>
    </citation>
    <scope>NUCLEOTIDE SEQUENCE [LARGE SCALE GENOMIC DNA]</scope>
    <source>
        <strain evidence="9 10">DSM 23923</strain>
    </source>
</reference>
<dbReference type="SUPFAM" id="SSF161098">
    <property type="entry name" value="MetI-like"/>
    <property type="match status" value="1"/>
</dbReference>
<dbReference type="InterPro" id="IPR035906">
    <property type="entry name" value="MetI-like_sf"/>
</dbReference>
<evidence type="ECO:0000259" key="8">
    <source>
        <dbReference type="PROSITE" id="PS50928"/>
    </source>
</evidence>
<keyword evidence="3" id="KW-1003">Cell membrane</keyword>
<organism evidence="9 10">
    <name type="scientific">Pelolinea submarina</name>
    <dbReference type="NCBI Taxonomy" id="913107"/>
    <lineage>
        <taxon>Bacteria</taxon>
        <taxon>Bacillati</taxon>
        <taxon>Chloroflexota</taxon>
        <taxon>Anaerolineae</taxon>
        <taxon>Anaerolineales</taxon>
        <taxon>Anaerolineaceae</taxon>
        <taxon>Pelolinea</taxon>
    </lineage>
</organism>
<evidence type="ECO:0000313" key="9">
    <source>
        <dbReference type="EMBL" id="REG10765.1"/>
    </source>
</evidence>
<dbReference type="InterPro" id="IPR000515">
    <property type="entry name" value="MetI-like"/>
</dbReference>
<comment type="subcellular location">
    <subcellularLocation>
        <location evidence="1 7">Cell membrane</location>
        <topology evidence="1 7">Multi-pass membrane protein</topology>
    </subcellularLocation>
</comment>
<feature type="transmembrane region" description="Helical" evidence="7">
    <location>
        <begin position="87"/>
        <end position="111"/>
    </location>
</feature>
<gene>
    <name evidence="9" type="ORF">DFR64_0626</name>
</gene>
<evidence type="ECO:0000256" key="6">
    <source>
        <dbReference type="ARBA" id="ARBA00023136"/>
    </source>
</evidence>
<proteinExistence type="inferred from homology"/>
<evidence type="ECO:0000256" key="7">
    <source>
        <dbReference type="RuleBase" id="RU363032"/>
    </source>
</evidence>
<evidence type="ECO:0000256" key="2">
    <source>
        <dbReference type="ARBA" id="ARBA00022448"/>
    </source>
</evidence>
<evidence type="ECO:0000313" key="10">
    <source>
        <dbReference type="Proteomes" id="UP000256388"/>
    </source>
</evidence>
<sequence length="299" mass="34184">MNMDQGKTSRHSIKKVKRLKKWLTYLVMSLLAIFFMFPIVFMLMSSIKNNEYQVVTDMSSLRAFLPVGELGFQNYKDVFTSQHFGHVMFNSVFIMITTVVIGLFVNSMIAYALARLRFKGKTFLLSSIISLIIIPFESVAIPLLVMVNHLPWFGGETSWLDSYHVQIIPFIADAFSIFLFYQFFIDIPKDLEEAALIDGASHFGIYWKIVLPLSKPIFATVAILQALNSWNRFMWPLMVTRGTDVRPLTVGIQSYFGQDPRLWGDLMAFASLITIPVLIVFLLFQKWFVRSVASTGIKG</sequence>
<evidence type="ECO:0000256" key="3">
    <source>
        <dbReference type="ARBA" id="ARBA00022475"/>
    </source>
</evidence>
<dbReference type="GO" id="GO:0055085">
    <property type="term" value="P:transmembrane transport"/>
    <property type="evidence" value="ECO:0007669"/>
    <property type="project" value="InterPro"/>
</dbReference>
<evidence type="ECO:0000256" key="1">
    <source>
        <dbReference type="ARBA" id="ARBA00004651"/>
    </source>
</evidence>
<accession>A0A347ZTM6</accession>
<dbReference type="CDD" id="cd06261">
    <property type="entry name" value="TM_PBP2"/>
    <property type="match status" value="1"/>
</dbReference>
<dbReference type="Proteomes" id="UP000256388">
    <property type="component" value="Unassembled WGS sequence"/>
</dbReference>
<feature type="domain" description="ABC transmembrane type-1" evidence="8">
    <location>
        <begin position="88"/>
        <end position="284"/>
    </location>
</feature>
<dbReference type="Pfam" id="PF00528">
    <property type="entry name" value="BPD_transp_1"/>
    <property type="match status" value="1"/>
</dbReference>
<keyword evidence="2 7" id="KW-0813">Transport</keyword>
<evidence type="ECO:0000256" key="5">
    <source>
        <dbReference type="ARBA" id="ARBA00022989"/>
    </source>
</evidence>
<keyword evidence="4 7" id="KW-0812">Transmembrane</keyword>
<dbReference type="AlphaFoldDB" id="A0A347ZTM6"/>
<dbReference type="Gene3D" id="1.10.3720.10">
    <property type="entry name" value="MetI-like"/>
    <property type="match status" value="1"/>
</dbReference>
<dbReference type="GO" id="GO:0005886">
    <property type="term" value="C:plasma membrane"/>
    <property type="evidence" value="ECO:0007669"/>
    <property type="project" value="UniProtKB-SubCell"/>
</dbReference>
<dbReference type="RefSeq" id="WP_198418335.1">
    <property type="nucleotide sequence ID" value="NZ_AP018437.1"/>
</dbReference>
<feature type="transmembrane region" description="Helical" evidence="7">
    <location>
        <begin position="123"/>
        <end position="147"/>
    </location>
</feature>
<keyword evidence="10" id="KW-1185">Reference proteome</keyword>
<protein>
    <submittedName>
        <fullName evidence="9">Carbohydrate ABC transporter membrane protein 2 (CUT1 family)</fullName>
    </submittedName>
</protein>
<keyword evidence="5 7" id="KW-1133">Transmembrane helix</keyword>
<evidence type="ECO:0000256" key="4">
    <source>
        <dbReference type="ARBA" id="ARBA00022692"/>
    </source>
</evidence>
<comment type="caution">
    <text evidence="9">The sequence shown here is derived from an EMBL/GenBank/DDBJ whole genome shotgun (WGS) entry which is preliminary data.</text>
</comment>
<dbReference type="PANTHER" id="PTHR43744">
    <property type="entry name" value="ABC TRANSPORTER PERMEASE PROTEIN MG189-RELATED-RELATED"/>
    <property type="match status" value="1"/>
</dbReference>
<dbReference type="EMBL" id="QUMS01000001">
    <property type="protein sequence ID" value="REG10765.1"/>
    <property type="molecule type" value="Genomic_DNA"/>
</dbReference>